<sequence length="283" mass="33304">MINLEQLKQLIIFSESGTLSKVAELLYISQPALTRSIQNLEKNMNTKLFYRKRNKISLNSNGEIVVKYAKKILNLLEDMKEEVYENDRMQNNFVIGACTPTPLWDMVSLFSKFYFDKYNVVTKLENNSELISGLKNNNYQMVILSEPFNKEGIYSVEYKKEELFLSVPKNHELAKKKEIYFSDIKDSKMLLFSPIGIWKDIVLKKMPNMNFLIQDDRIIFKELVQTQKLLSFSSNFVINREGVFNKDNVLIPILDKEARLTYYCVYKKNIKRKIENVLKNLKK</sequence>
<keyword evidence="3" id="KW-0238">DNA-binding</keyword>
<evidence type="ECO:0000256" key="2">
    <source>
        <dbReference type="ARBA" id="ARBA00023015"/>
    </source>
</evidence>
<dbReference type="EMBL" id="JAOXXL010000009">
    <property type="protein sequence ID" value="MCY7007909.1"/>
    <property type="molecule type" value="Genomic_DNA"/>
</dbReference>
<comment type="caution">
    <text evidence="6">The sequence shown here is derived from an EMBL/GenBank/DDBJ whole genome shotgun (WGS) entry which is preliminary data.</text>
</comment>
<dbReference type="PANTHER" id="PTHR30126">
    <property type="entry name" value="HTH-TYPE TRANSCRIPTIONAL REGULATOR"/>
    <property type="match status" value="1"/>
</dbReference>
<evidence type="ECO:0000256" key="4">
    <source>
        <dbReference type="ARBA" id="ARBA00023163"/>
    </source>
</evidence>
<dbReference type="Gene3D" id="3.40.190.10">
    <property type="entry name" value="Periplasmic binding protein-like II"/>
    <property type="match status" value="2"/>
</dbReference>
<keyword evidence="4" id="KW-0804">Transcription</keyword>
<keyword evidence="2" id="KW-0805">Transcription regulation</keyword>
<reference evidence="6" key="1">
    <citation type="submission" date="2022-09" db="EMBL/GenBank/DDBJ databases">
        <authorList>
            <person name="Zoaiter M."/>
        </authorList>
    </citation>
    <scope>NUCLEOTIDE SEQUENCE</scope>
    <source>
        <strain evidence="6">DSM 19848</strain>
    </source>
</reference>
<dbReference type="PROSITE" id="PS50931">
    <property type="entry name" value="HTH_LYSR"/>
    <property type="match status" value="1"/>
</dbReference>
<dbReference type="InterPro" id="IPR005119">
    <property type="entry name" value="LysR_subst-bd"/>
</dbReference>
<evidence type="ECO:0000256" key="1">
    <source>
        <dbReference type="ARBA" id="ARBA00009437"/>
    </source>
</evidence>
<dbReference type="Gene3D" id="1.10.10.10">
    <property type="entry name" value="Winged helix-like DNA-binding domain superfamily/Winged helix DNA-binding domain"/>
    <property type="match status" value="1"/>
</dbReference>
<dbReference type="InterPro" id="IPR000847">
    <property type="entry name" value="LysR_HTH_N"/>
</dbReference>
<name>A0ABT4DKW8_FUSSI</name>
<dbReference type="InterPro" id="IPR036390">
    <property type="entry name" value="WH_DNA-bd_sf"/>
</dbReference>
<dbReference type="SUPFAM" id="SSF46785">
    <property type="entry name" value="Winged helix' DNA-binding domain"/>
    <property type="match status" value="1"/>
</dbReference>
<dbReference type="PANTHER" id="PTHR30126:SF40">
    <property type="entry name" value="HTH-TYPE TRANSCRIPTIONAL REGULATOR GLTR"/>
    <property type="match status" value="1"/>
</dbReference>
<dbReference type="RefSeq" id="WP_195339794.1">
    <property type="nucleotide sequence ID" value="NZ_JAOXXL010000009.1"/>
</dbReference>
<feature type="domain" description="HTH lysR-type" evidence="5">
    <location>
        <begin position="2"/>
        <end position="59"/>
    </location>
</feature>
<evidence type="ECO:0000259" key="5">
    <source>
        <dbReference type="PROSITE" id="PS50931"/>
    </source>
</evidence>
<dbReference type="Pfam" id="PF00126">
    <property type="entry name" value="HTH_1"/>
    <property type="match status" value="1"/>
</dbReference>
<keyword evidence="7" id="KW-1185">Reference proteome</keyword>
<evidence type="ECO:0000256" key="3">
    <source>
        <dbReference type="ARBA" id="ARBA00023125"/>
    </source>
</evidence>
<dbReference type="InterPro" id="IPR036388">
    <property type="entry name" value="WH-like_DNA-bd_sf"/>
</dbReference>
<accession>A0ABT4DKW8</accession>
<comment type="similarity">
    <text evidence="1">Belongs to the LysR transcriptional regulatory family.</text>
</comment>
<proteinExistence type="inferred from homology"/>
<dbReference type="SUPFAM" id="SSF53850">
    <property type="entry name" value="Periplasmic binding protein-like II"/>
    <property type="match status" value="1"/>
</dbReference>
<organism evidence="6 7">
    <name type="scientific">Fusobacterium simiae</name>
    <dbReference type="NCBI Taxonomy" id="855"/>
    <lineage>
        <taxon>Bacteria</taxon>
        <taxon>Fusobacteriati</taxon>
        <taxon>Fusobacteriota</taxon>
        <taxon>Fusobacteriia</taxon>
        <taxon>Fusobacteriales</taxon>
        <taxon>Fusobacteriaceae</taxon>
        <taxon>Fusobacterium</taxon>
    </lineage>
</organism>
<dbReference type="PRINTS" id="PR00039">
    <property type="entry name" value="HTHLYSR"/>
</dbReference>
<protein>
    <submittedName>
        <fullName evidence="6">LysR family transcriptional regulator</fullName>
    </submittedName>
</protein>
<evidence type="ECO:0000313" key="6">
    <source>
        <dbReference type="EMBL" id="MCY7007909.1"/>
    </source>
</evidence>
<dbReference type="Proteomes" id="UP001062738">
    <property type="component" value="Unassembled WGS sequence"/>
</dbReference>
<dbReference type="Pfam" id="PF03466">
    <property type="entry name" value="LysR_substrate"/>
    <property type="match status" value="1"/>
</dbReference>
<evidence type="ECO:0000313" key="7">
    <source>
        <dbReference type="Proteomes" id="UP001062738"/>
    </source>
</evidence>
<gene>
    <name evidence="6" type="ORF">OCK72_04460</name>
</gene>